<dbReference type="AlphaFoldDB" id="A0A917ZJY4"/>
<comment type="caution">
    <text evidence="3">The sequence shown here is derived from an EMBL/GenBank/DDBJ whole genome shotgun (WGS) entry which is preliminary data.</text>
</comment>
<keyword evidence="2" id="KW-1133">Transmembrane helix</keyword>
<keyword evidence="2" id="KW-0812">Transmembrane</keyword>
<name>A0A917ZJY4_9ACTN</name>
<evidence type="ECO:0000313" key="4">
    <source>
        <dbReference type="Proteomes" id="UP000641932"/>
    </source>
</evidence>
<organism evidence="3 4">
    <name type="scientific">Wenjunlia tyrosinilytica</name>
    <dbReference type="NCBI Taxonomy" id="1544741"/>
    <lineage>
        <taxon>Bacteria</taxon>
        <taxon>Bacillati</taxon>
        <taxon>Actinomycetota</taxon>
        <taxon>Actinomycetes</taxon>
        <taxon>Kitasatosporales</taxon>
        <taxon>Streptomycetaceae</taxon>
        <taxon>Wenjunlia</taxon>
    </lineage>
</organism>
<feature type="transmembrane region" description="Helical" evidence="2">
    <location>
        <begin position="504"/>
        <end position="525"/>
    </location>
</feature>
<dbReference type="RefSeq" id="WP_189130746.1">
    <property type="nucleotide sequence ID" value="NZ_BMMS01000005.1"/>
</dbReference>
<evidence type="ECO:0000256" key="2">
    <source>
        <dbReference type="SAM" id="Phobius"/>
    </source>
</evidence>
<dbReference type="Proteomes" id="UP000641932">
    <property type="component" value="Unassembled WGS sequence"/>
</dbReference>
<keyword evidence="2" id="KW-0472">Membrane</keyword>
<evidence type="ECO:0000313" key="3">
    <source>
        <dbReference type="EMBL" id="GGO84192.1"/>
    </source>
</evidence>
<proteinExistence type="predicted"/>
<evidence type="ECO:0000256" key="1">
    <source>
        <dbReference type="SAM" id="MobiDB-lite"/>
    </source>
</evidence>
<reference evidence="3" key="2">
    <citation type="submission" date="2020-09" db="EMBL/GenBank/DDBJ databases">
        <authorList>
            <person name="Sun Q."/>
            <person name="Zhou Y."/>
        </authorList>
    </citation>
    <scope>NUCLEOTIDE SEQUENCE</scope>
    <source>
        <strain evidence="3">CGMCC 4.7201</strain>
    </source>
</reference>
<dbReference type="EMBL" id="BMMS01000005">
    <property type="protein sequence ID" value="GGO84192.1"/>
    <property type="molecule type" value="Genomic_DNA"/>
</dbReference>
<gene>
    <name evidence="3" type="ORF">GCM10012280_15100</name>
</gene>
<reference evidence="3" key="1">
    <citation type="journal article" date="2014" name="Int. J. Syst. Evol. Microbiol.">
        <title>Complete genome sequence of Corynebacterium casei LMG S-19264T (=DSM 44701T), isolated from a smear-ripened cheese.</title>
        <authorList>
            <consortium name="US DOE Joint Genome Institute (JGI-PGF)"/>
            <person name="Walter F."/>
            <person name="Albersmeier A."/>
            <person name="Kalinowski J."/>
            <person name="Ruckert C."/>
        </authorList>
    </citation>
    <scope>NUCLEOTIDE SEQUENCE</scope>
    <source>
        <strain evidence="3">CGMCC 4.7201</strain>
    </source>
</reference>
<keyword evidence="4" id="KW-1185">Reference proteome</keyword>
<feature type="region of interest" description="Disordered" evidence="1">
    <location>
        <begin position="793"/>
        <end position="829"/>
    </location>
</feature>
<feature type="transmembrane region" description="Helical" evidence="2">
    <location>
        <begin position="426"/>
        <end position="446"/>
    </location>
</feature>
<protein>
    <submittedName>
        <fullName evidence="3">Uncharacterized protein</fullName>
    </submittedName>
</protein>
<sequence>MTAPKEHPRIVVLIDLRNGAEGFAALPFEELGRTAMREAGVSSADVSRVLVLDTPEGLLRHHAIHRAVYSHRSVSSLLCLVVGSALGLVHRTETGERYHDPHVFLRPVSLHSPNAVTLWVGDVRGVRWDPGQTGPAGLTDNGLRPDDTRGIEPLIETLRIPEVYDETVREVSSMPSAVASPALRLLVQEVPDDQLIRTQIDVMKWLSGQRDEHAADVVAGPVVLDPDNLPEHVTAASCVAEDGQLRAGYWKCVDLVHEAADRLEELAAFSTVLRGDASALVADIVDHRRQAALALGAHRELLAHVLDTVDGRVGLDAAQRDTLGDVGIRIPALPGTGSEEIGAALREQVLTATSRRRSLRALADGLRGFADRTQPTGSLSSRRRLDSVCPPRLVESLLGPAPFPRVTANASAVAAAAAAASALAQWAVPGVITGVVALLFVLAVGLRTLMGPAGERPGRERPGGLAGHPLADHPATRLSLLFGSVGAGSALGAVAADLGRAPTLLVPLALAVAVATVVGTVAVGWRRRVAAWRSVLALDAASTAAERLRELLDDCVVGHWLLADARVAASDRARALATALTEVADTLQAFSQRLELSSEAVTGVDDSHLELLSPVVHFVGQAGTPLRETLLDDLEDLAVEVLSPFWSVIFADPAAATRLPVAERTQALVDAYQAHLVHAGTAPPPPFAREPERRPDPATLVGADIRHVVDLLRDSQGPLQLCSVDQLRMLDRQPSAIRTFGFVPHAMQKSFLAADSPGADGPGPGERTRTLWTASGRCAGLLRLVPLALGAVRVGEPDGPAGNGRDPGSHERRPGSDQGGRRGTRTPEG</sequence>
<feature type="transmembrane region" description="Helical" evidence="2">
    <location>
        <begin position="478"/>
        <end position="498"/>
    </location>
</feature>
<accession>A0A917ZJY4</accession>